<comment type="caution">
    <text evidence="1">The sequence shown here is derived from an EMBL/GenBank/DDBJ whole genome shotgun (WGS) entry which is preliminary data.</text>
</comment>
<sequence>MSDDEYVPLELYESQESNSEEVEERNILIKRRDNADTGSEVVSKSLVEEELSISIVKSLAQMILHDEYRRSVESIIKQILNNEYKEYRFLSDLNNHQHNVIQELCTNNNLEHRTTGTRYRVMEILRSIDRSLPVSELRAISNVNIEYNQHVVQIVNQKTTLKSKKKVERPKKKNNLSIFIDFFYLFLD</sequence>
<gene>
    <name evidence="1" type="ORF">BpHYR1_002001</name>
</gene>
<dbReference type="EMBL" id="REGN01001021">
    <property type="protein sequence ID" value="RNA37594.1"/>
    <property type="molecule type" value="Genomic_DNA"/>
</dbReference>
<accession>A0A3M7SP18</accession>
<organism evidence="1 2">
    <name type="scientific">Brachionus plicatilis</name>
    <name type="common">Marine rotifer</name>
    <name type="synonym">Brachionus muelleri</name>
    <dbReference type="NCBI Taxonomy" id="10195"/>
    <lineage>
        <taxon>Eukaryota</taxon>
        <taxon>Metazoa</taxon>
        <taxon>Spiralia</taxon>
        <taxon>Gnathifera</taxon>
        <taxon>Rotifera</taxon>
        <taxon>Eurotatoria</taxon>
        <taxon>Monogononta</taxon>
        <taxon>Pseudotrocha</taxon>
        <taxon>Ploima</taxon>
        <taxon>Brachionidae</taxon>
        <taxon>Brachionus</taxon>
    </lineage>
</organism>
<evidence type="ECO:0000313" key="1">
    <source>
        <dbReference type="EMBL" id="RNA37594.1"/>
    </source>
</evidence>
<protein>
    <submittedName>
        <fullName evidence="1">Uncharacterized protein</fullName>
    </submittedName>
</protein>
<name>A0A3M7SP18_BRAPC</name>
<keyword evidence="2" id="KW-1185">Reference proteome</keyword>
<reference evidence="1 2" key="1">
    <citation type="journal article" date="2018" name="Sci. Rep.">
        <title>Genomic signatures of local adaptation to the degree of environmental predictability in rotifers.</title>
        <authorList>
            <person name="Franch-Gras L."/>
            <person name="Hahn C."/>
            <person name="Garcia-Roger E.M."/>
            <person name="Carmona M.J."/>
            <person name="Serra M."/>
            <person name="Gomez A."/>
        </authorList>
    </citation>
    <scope>NUCLEOTIDE SEQUENCE [LARGE SCALE GENOMIC DNA]</scope>
    <source>
        <strain evidence="1">HYR1</strain>
    </source>
</reference>
<evidence type="ECO:0000313" key="2">
    <source>
        <dbReference type="Proteomes" id="UP000276133"/>
    </source>
</evidence>
<dbReference type="Proteomes" id="UP000276133">
    <property type="component" value="Unassembled WGS sequence"/>
</dbReference>
<dbReference type="AlphaFoldDB" id="A0A3M7SP18"/>
<proteinExistence type="predicted"/>